<keyword evidence="3" id="KW-1185">Reference proteome</keyword>
<dbReference type="InterPro" id="IPR000182">
    <property type="entry name" value="GNAT_dom"/>
</dbReference>
<dbReference type="Proteomes" id="UP000013070">
    <property type="component" value="Unassembled WGS sequence"/>
</dbReference>
<dbReference type="HOGENOM" id="CLU_013985_3_1_6"/>
<reference evidence="2 3" key="1">
    <citation type="submission" date="2013-02" db="EMBL/GenBank/DDBJ databases">
        <title>The Genome Sequence of Acinetobacter sp. NIPH 899.</title>
        <authorList>
            <consortium name="The Broad Institute Genome Sequencing Platform"/>
            <consortium name="The Broad Institute Genome Sequencing Center for Infectious Disease"/>
            <person name="Cerqueira G."/>
            <person name="Feldgarden M."/>
            <person name="Courvalin P."/>
            <person name="Perichon B."/>
            <person name="Grillot-Courvalin C."/>
            <person name="Clermont D."/>
            <person name="Rocha E."/>
            <person name="Yoon E.-J."/>
            <person name="Nemec A."/>
            <person name="Walker B."/>
            <person name="Young S.K."/>
            <person name="Zeng Q."/>
            <person name="Gargeya S."/>
            <person name="Fitzgerald M."/>
            <person name="Haas B."/>
            <person name="Abouelleil A."/>
            <person name="Alvarado L."/>
            <person name="Arachchi H.M."/>
            <person name="Berlin A.M."/>
            <person name="Chapman S.B."/>
            <person name="Dewar J."/>
            <person name="Goldberg J."/>
            <person name="Griggs A."/>
            <person name="Gujja S."/>
            <person name="Hansen M."/>
            <person name="Howarth C."/>
            <person name="Imamovic A."/>
            <person name="Larimer J."/>
            <person name="McCowan C."/>
            <person name="Murphy C."/>
            <person name="Neiman D."/>
            <person name="Pearson M."/>
            <person name="Priest M."/>
            <person name="Roberts A."/>
            <person name="Saif S."/>
            <person name="Shea T."/>
            <person name="Sisk P."/>
            <person name="Sykes S."/>
            <person name="Wortman J."/>
            <person name="Nusbaum C."/>
            <person name="Birren B."/>
        </authorList>
    </citation>
    <scope>NUCLEOTIDE SEQUENCE [LARGE SCALE GENOMIC DNA]</scope>
    <source>
        <strain evidence="2 3">NIPH 899</strain>
    </source>
</reference>
<protein>
    <recommendedName>
        <fullName evidence="1">N-acetyltransferase domain-containing protein</fullName>
    </recommendedName>
</protein>
<dbReference type="InterPro" id="IPR051531">
    <property type="entry name" value="N-acetyltransferase"/>
</dbReference>
<dbReference type="Gene3D" id="3.40.630.30">
    <property type="match status" value="1"/>
</dbReference>
<dbReference type="eggNOG" id="COG1670">
    <property type="taxonomic scope" value="Bacteria"/>
</dbReference>
<dbReference type="InterPro" id="IPR016181">
    <property type="entry name" value="Acyl_CoA_acyltransferase"/>
</dbReference>
<proteinExistence type="predicted"/>
<dbReference type="EMBL" id="APPE01000082">
    <property type="protein sequence ID" value="ENU97672.1"/>
    <property type="molecule type" value="Genomic_DNA"/>
</dbReference>
<accession>N8WR07</accession>
<dbReference type="PANTHER" id="PTHR43792:SF1">
    <property type="entry name" value="N-ACETYLTRANSFERASE DOMAIN-CONTAINING PROTEIN"/>
    <property type="match status" value="1"/>
</dbReference>
<dbReference type="SUPFAM" id="SSF55729">
    <property type="entry name" value="Acyl-CoA N-acyltransferases (Nat)"/>
    <property type="match status" value="1"/>
</dbReference>
<name>N8WR07_9GAMM</name>
<dbReference type="GO" id="GO:0016747">
    <property type="term" value="F:acyltransferase activity, transferring groups other than amino-acyl groups"/>
    <property type="evidence" value="ECO:0007669"/>
    <property type="project" value="InterPro"/>
</dbReference>
<dbReference type="RefSeq" id="WP_004786193.1">
    <property type="nucleotide sequence ID" value="NZ_KB849405.1"/>
</dbReference>
<comment type="caution">
    <text evidence="2">The sequence shown here is derived from an EMBL/GenBank/DDBJ whole genome shotgun (WGS) entry which is preliminary data.</text>
</comment>
<dbReference type="AlphaFoldDB" id="N8WR07"/>
<feature type="domain" description="N-acetyltransferase" evidence="1">
    <location>
        <begin position="10"/>
        <end position="177"/>
    </location>
</feature>
<dbReference type="PANTHER" id="PTHR43792">
    <property type="entry name" value="GNAT FAMILY, PUTATIVE (AFU_ORTHOLOGUE AFUA_3G00765)-RELATED-RELATED"/>
    <property type="match status" value="1"/>
</dbReference>
<organism evidence="2 3">
    <name type="scientific">Acinetobacter variabilis</name>
    <dbReference type="NCBI Taxonomy" id="70346"/>
    <lineage>
        <taxon>Bacteria</taxon>
        <taxon>Pseudomonadati</taxon>
        <taxon>Pseudomonadota</taxon>
        <taxon>Gammaproteobacteria</taxon>
        <taxon>Moraxellales</taxon>
        <taxon>Moraxellaceae</taxon>
        <taxon>Acinetobacter</taxon>
    </lineage>
</organism>
<gene>
    <name evidence="2" type="ORF">F969_03390</name>
</gene>
<sequence length="182" mass="21141">MTIHLQAPRLILRQWQNSDTAPFIQMCADNEIMRYFPAPLTPEQSLQFIEKVTRQIDQHGWGLWAVELKETKEFIGFIGLQPQPDLFEFSPCVEIGWRLAKKYWHRGYATEGARAVLDYAFNTLNLDKVVSFTAKSNTPSEAVMKKIGMVKTQEFQHPKLPEDHPLCWHVLYEINQSNYSGK</sequence>
<evidence type="ECO:0000313" key="3">
    <source>
        <dbReference type="Proteomes" id="UP000013070"/>
    </source>
</evidence>
<evidence type="ECO:0000313" key="2">
    <source>
        <dbReference type="EMBL" id="ENU97672.1"/>
    </source>
</evidence>
<dbReference type="PROSITE" id="PS51186">
    <property type="entry name" value="GNAT"/>
    <property type="match status" value="1"/>
</dbReference>
<evidence type="ECO:0000259" key="1">
    <source>
        <dbReference type="PROSITE" id="PS51186"/>
    </source>
</evidence>
<dbReference type="PATRIC" id="fig|1217710.3.peg.3259"/>
<dbReference type="Pfam" id="PF13302">
    <property type="entry name" value="Acetyltransf_3"/>
    <property type="match status" value="1"/>
</dbReference>